<name>A0A6S8FW69_9STRA</name>
<proteinExistence type="predicted"/>
<accession>A0A6S8FW69</accession>
<dbReference type="GO" id="GO:0005737">
    <property type="term" value="C:cytoplasm"/>
    <property type="evidence" value="ECO:0007669"/>
    <property type="project" value="TreeGrafter"/>
</dbReference>
<dbReference type="PANTHER" id="PTHR13244:SF7">
    <property type="entry name" value="ZINC FINGER MYND DOMAIN-CONTAINING PROTEIN 10"/>
    <property type="match status" value="1"/>
</dbReference>
<sequence>MGKITEVHATSSSGISTGTVEEKNVGAPVLLAPDAERVVEGLQPFTKVSDIGNLDWFSQHMNIQKLNLQAHQSVSMSSDNYVLENMVTYEKLPVVVHELIMIEAWRTNLFPLLQEDLAQKCGIKAYHMLYHEATLCNLLEVLLYYDYAVEACGDIVIELIDYTCRQIAWLCRTTLEDEEEDEDEGDADECNSSHAETINDDSNLGTIIRQRDDMQWRIALASVTILRYLCEHASQLSLSAKARILDIHDVPCLVIPLIEAPPWTRRDGRNWEKFKPCQNGFNNKGGEWEIVPPEDLLKMTIYEAQPWLILFNILCDKEMRERYHFHSFRKDTILRVRKYLNEVLLDQLPVLADVQRYMDELTILDAPPSTKSNGLVFEQVAPVRESLFANTDWKVEAINALKTKFSEKESKDDPMVIELANLYADEGIEFMLSGNETLSEVEAKKTNKDIDDITISESETKDPERTSICATLILASDLNVKSSKIVYSCGNREGLLQKTSKGNFIRYQLTEITESNNKSASFTIPEGDNSEQLFTVEIQDEDGFTTVLNCNQNLKEMLQCKSPAEVHAKRNDGCWVSFGSLETKFVVQVRCCLVKHDETFRVGEFFLSTAASSNELGV</sequence>
<dbReference type="EMBL" id="HBIN01022212">
    <property type="protein sequence ID" value="CAE0447082.1"/>
    <property type="molecule type" value="Transcribed_RNA"/>
</dbReference>
<dbReference type="InterPro" id="IPR052298">
    <property type="entry name" value="ZMYND10"/>
</dbReference>
<protein>
    <submittedName>
        <fullName evidence="2">Uncharacterized protein</fullName>
    </submittedName>
</protein>
<evidence type="ECO:0000313" key="1">
    <source>
        <dbReference type="EMBL" id="CAE0447082.1"/>
    </source>
</evidence>
<dbReference type="AlphaFoldDB" id="A0A6S8FW69"/>
<organism evidence="2">
    <name type="scientific">Aplanochytrium stocchinoi</name>
    <dbReference type="NCBI Taxonomy" id="215587"/>
    <lineage>
        <taxon>Eukaryota</taxon>
        <taxon>Sar</taxon>
        <taxon>Stramenopiles</taxon>
        <taxon>Bigyra</taxon>
        <taxon>Labyrinthulomycetes</taxon>
        <taxon>Thraustochytrida</taxon>
        <taxon>Thraustochytriidae</taxon>
        <taxon>Aplanochytrium</taxon>
    </lineage>
</organism>
<dbReference type="EMBL" id="HBIN01022213">
    <property type="protein sequence ID" value="CAE0447083.1"/>
    <property type="molecule type" value="Transcribed_RNA"/>
</dbReference>
<gene>
    <name evidence="1" type="ORF">ASTO00021_LOCUS17064</name>
    <name evidence="2" type="ORF">ASTO00021_LOCUS17065</name>
</gene>
<reference evidence="2" key="1">
    <citation type="submission" date="2021-01" db="EMBL/GenBank/DDBJ databases">
        <authorList>
            <person name="Corre E."/>
            <person name="Pelletier E."/>
            <person name="Niang G."/>
            <person name="Scheremetjew M."/>
            <person name="Finn R."/>
            <person name="Kale V."/>
            <person name="Holt S."/>
            <person name="Cochrane G."/>
            <person name="Meng A."/>
            <person name="Brown T."/>
            <person name="Cohen L."/>
        </authorList>
    </citation>
    <scope>NUCLEOTIDE SEQUENCE</scope>
    <source>
        <strain evidence="2">GSBS06</strain>
    </source>
</reference>
<evidence type="ECO:0000313" key="2">
    <source>
        <dbReference type="EMBL" id="CAE0447083.1"/>
    </source>
</evidence>
<dbReference type="PANTHER" id="PTHR13244">
    <property type="entry name" value="ZINC FINGER MYND DOMAIN CONTAINING PROTEIN 10"/>
    <property type="match status" value="1"/>
</dbReference>